<evidence type="ECO:0008006" key="4">
    <source>
        <dbReference type="Google" id="ProtNLM"/>
    </source>
</evidence>
<keyword evidence="3" id="KW-1185">Reference proteome</keyword>
<name>A0A1L3MQR4_9BACI</name>
<protein>
    <recommendedName>
        <fullName evidence="4">Hydrolase</fullName>
    </recommendedName>
</protein>
<evidence type="ECO:0000313" key="3">
    <source>
        <dbReference type="Proteomes" id="UP000181936"/>
    </source>
</evidence>
<sequence length="331" mass="38594">MDTSTHITMGFGLAGLAYLDPTVSSNPDLANAVLLGTVLGSNAPDFDYIIKLVKGNGMYTEHHRGLSHSVPALILWSIFVSGVVFILQPSVQYFPLFYWTLIAVILHVCFDMMNAYGTQAGRPFTTRWISFNFIPLFDPMIIGAHFIGFSFWFFGFHPGLTFAIIYFVIFIYIFIRYERFRNNRKYIMDQTKMEGIYTLIPRVWIHKWDVVLETESTYYVGTLTHKELHWIHFIEKHDPFCPYILSSLKDKNVKHFLANSKHTYALFVPEPNGYEVRWIDLRFRDKNNYPYMAVVKLDKDRNILFSFTGWMNRSKKVKKDLISTNKGAIQL</sequence>
<accession>A0A1L3MQR4</accession>
<reference evidence="2 3" key="1">
    <citation type="journal article" date="2016" name="Sci. Rep.">
        <title>Complete genome sequence and transcriptomic analysis of a novel marine strain Bacillus weihaiensis reveals the mechanism of brown algae degradation.</title>
        <authorList>
            <person name="Zhu Y."/>
            <person name="Chen P."/>
            <person name="Bao Y."/>
            <person name="Men Y."/>
            <person name="Zeng Y."/>
            <person name="Yang J."/>
            <person name="Sun J."/>
            <person name="Sun Y."/>
        </authorList>
    </citation>
    <scope>NUCLEOTIDE SEQUENCE [LARGE SCALE GENOMIC DNA]</scope>
    <source>
        <strain evidence="2 3">Alg07</strain>
    </source>
</reference>
<dbReference type="EMBL" id="CP016020">
    <property type="protein sequence ID" value="APH04681.1"/>
    <property type="molecule type" value="Genomic_DNA"/>
</dbReference>
<dbReference type="RefSeq" id="WP_072579470.1">
    <property type="nucleotide sequence ID" value="NZ_CP016020.1"/>
</dbReference>
<gene>
    <name evidence="2" type="ORF">A9C19_07930</name>
</gene>
<keyword evidence="1" id="KW-1133">Transmembrane helix</keyword>
<keyword evidence="1" id="KW-0812">Transmembrane</keyword>
<keyword evidence="1" id="KW-0472">Membrane</keyword>
<evidence type="ECO:0000256" key="1">
    <source>
        <dbReference type="SAM" id="Phobius"/>
    </source>
</evidence>
<dbReference type="KEGG" id="bwh:A9C19_07930"/>
<dbReference type="PANTHER" id="PTHR40031:SF1">
    <property type="entry name" value="MEMBRANE-BOUND METAL-DEPENDENT HYDROLASE"/>
    <property type="match status" value="1"/>
</dbReference>
<organism evidence="2 3">
    <name type="scientific">Bacillus weihaiensis</name>
    <dbReference type="NCBI Taxonomy" id="1547283"/>
    <lineage>
        <taxon>Bacteria</taxon>
        <taxon>Bacillati</taxon>
        <taxon>Bacillota</taxon>
        <taxon>Bacilli</taxon>
        <taxon>Bacillales</taxon>
        <taxon>Bacillaceae</taxon>
        <taxon>Bacillus</taxon>
    </lineage>
</organism>
<dbReference type="STRING" id="1547283.A9C19_07930"/>
<dbReference type="OrthoDB" id="110250at2"/>
<evidence type="ECO:0000313" key="2">
    <source>
        <dbReference type="EMBL" id="APH04681.1"/>
    </source>
</evidence>
<feature type="transmembrane region" description="Helical" evidence="1">
    <location>
        <begin position="128"/>
        <end position="153"/>
    </location>
</feature>
<dbReference type="PANTHER" id="PTHR40031">
    <property type="entry name" value="HYPOTHETICAL MEMBRANE SPANNING PROTEIN"/>
    <property type="match status" value="1"/>
</dbReference>
<feature type="transmembrane region" description="Helical" evidence="1">
    <location>
        <begin position="159"/>
        <end position="175"/>
    </location>
</feature>
<proteinExistence type="predicted"/>
<feature type="transmembrane region" description="Helical" evidence="1">
    <location>
        <begin position="70"/>
        <end position="90"/>
    </location>
</feature>
<dbReference type="Proteomes" id="UP000181936">
    <property type="component" value="Chromosome"/>
</dbReference>
<dbReference type="Pfam" id="PF04307">
    <property type="entry name" value="YdjM"/>
    <property type="match status" value="1"/>
</dbReference>
<feature type="transmembrane region" description="Helical" evidence="1">
    <location>
        <begin position="96"/>
        <end position="116"/>
    </location>
</feature>
<dbReference type="AlphaFoldDB" id="A0A1L3MQR4"/>
<dbReference type="InterPro" id="IPR053170">
    <property type="entry name" value="Transcription_regulator"/>
</dbReference>
<dbReference type="InterPro" id="IPR007404">
    <property type="entry name" value="YdjM-like"/>
</dbReference>